<dbReference type="RefSeq" id="WP_113978223.1">
    <property type="nucleotide sequence ID" value="NZ_QMEY01000001.1"/>
</dbReference>
<keyword evidence="1" id="KW-0812">Transmembrane</keyword>
<feature type="transmembrane region" description="Helical" evidence="1">
    <location>
        <begin position="46"/>
        <end position="64"/>
    </location>
</feature>
<name>A0A366M6T5_9ACTN</name>
<sequence length="93" mass="10438">MSLPAIPKLVKHPGQYVKHTGRRVRDPHPWRTRAARFRPTAHSGNWVLLVVGLTEAGVAIGWTVEYGPTLPGAILAANAFLLLLLRWRVRWTP</sequence>
<keyword evidence="1" id="KW-1133">Transmembrane helix</keyword>
<comment type="caution">
    <text evidence="2">The sequence shown here is derived from an EMBL/GenBank/DDBJ whole genome shotgun (WGS) entry which is preliminary data.</text>
</comment>
<feature type="transmembrane region" description="Helical" evidence="1">
    <location>
        <begin position="70"/>
        <end position="87"/>
    </location>
</feature>
<dbReference type="Proteomes" id="UP000253303">
    <property type="component" value="Unassembled WGS sequence"/>
</dbReference>
<reference evidence="2 3" key="1">
    <citation type="submission" date="2018-06" db="EMBL/GenBank/DDBJ databases">
        <title>Sphaerisporangium craniellae sp. nov., isolated from a marine sponge in the South China Sea.</title>
        <authorList>
            <person name="Li L."/>
        </authorList>
    </citation>
    <scope>NUCLEOTIDE SEQUENCE [LARGE SCALE GENOMIC DNA]</scope>
    <source>
        <strain evidence="2 3">LHW63015</strain>
    </source>
</reference>
<keyword evidence="1" id="KW-0472">Membrane</keyword>
<protein>
    <submittedName>
        <fullName evidence="2">Uncharacterized protein</fullName>
    </submittedName>
</protein>
<organism evidence="2 3">
    <name type="scientific">Spongiactinospora rosea</name>
    <dbReference type="NCBI Taxonomy" id="2248750"/>
    <lineage>
        <taxon>Bacteria</taxon>
        <taxon>Bacillati</taxon>
        <taxon>Actinomycetota</taxon>
        <taxon>Actinomycetes</taxon>
        <taxon>Streptosporangiales</taxon>
        <taxon>Streptosporangiaceae</taxon>
        <taxon>Spongiactinospora</taxon>
    </lineage>
</organism>
<gene>
    <name evidence="2" type="ORF">DP939_02155</name>
</gene>
<dbReference type="AlphaFoldDB" id="A0A366M6T5"/>
<evidence type="ECO:0000313" key="3">
    <source>
        <dbReference type="Proteomes" id="UP000253303"/>
    </source>
</evidence>
<keyword evidence="3" id="KW-1185">Reference proteome</keyword>
<dbReference type="EMBL" id="QMEY01000001">
    <property type="protein sequence ID" value="RBQ21533.1"/>
    <property type="molecule type" value="Genomic_DNA"/>
</dbReference>
<evidence type="ECO:0000256" key="1">
    <source>
        <dbReference type="SAM" id="Phobius"/>
    </source>
</evidence>
<accession>A0A366M6T5</accession>
<proteinExistence type="predicted"/>
<evidence type="ECO:0000313" key="2">
    <source>
        <dbReference type="EMBL" id="RBQ21533.1"/>
    </source>
</evidence>